<protein>
    <recommendedName>
        <fullName evidence="4">Lipoprotein</fullName>
    </recommendedName>
</protein>
<accession>A0A073J265</accession>
<evidence type="ECO:0000256" key="1">
    <source>
        <dbReference type="SAM" id="SignalP"/>
    </source>
</evidence>
<name>A0A073J265_9RHOB</name>
<evidence type="ECO:0000313" key="3">
    <source>
        <dbReference type="Proteomes" id="UP000027746"/>
    </source>
</evidence>
<comment type="caution">
    <text evidence="2">The sequence shown here is derived from an EMBL/GenBank/DDBJ whole genome shotgun (WGS) entry which is preliminary data.</text>
</comment>
<reference evidence="2 3" key="1">
    <citation type="submission" date="2014-01" db="EMBL/GenBank/DDBJ databases">
        <title>Sulfitobacter sp. H3 (MCCC 1A00686) Genome Sequencing.</title>
        <authorList>
            <person name="Lai Q."/>
            <person name="Hong Z."/>
        </authorList>
    </citation>
    <scope>NUCLEOTIDE SEQUENCE [LARGE SCALE GENOMIC DNA]</scope>
    <source>
        <strain evidence="2 3">H3</strain>
    </source>
</reference>
<dbReference type="GeneID" id="68868988"/>
<dbReference type="RefSeq" id="WP_037924255.1">
    <property type="nucleotide sequence ID" value="NZ_CP054599.1"/>
</dbReference>
<evidence type="ECO:0000313" key="2">
    <source>
        <dbReference type="EMBL" id="KEJ96693.1"/>
    </source>
</evidence>
<keyword evidence="1" id="KW-0732">Signal</keyword>
<sequence>MRSILIALSLIAGLAGCAIKPVNDSPAEVIAASAYRDPSAPSLTLLTVVNNRSGSGGHSALVVNGSQRVIFDPAGSYKHPRVPEKGDVLYGITPAVLQSYKSAHARSTYHVVSQTVPVTAEQAERVLQLVRGYGNVGDARCAQATTDILTQVPGFQGIKSTWFPAKLMDQFGALPGVVTDKYYENDEGDIVDGVANIQL</sequence>
<dbReference type="OrthoDB" id="7666390at2"/>
<gene>
    <name evidence="2" type="ORF">SUH3_15165</name>
</gene>
<dbReference type="Proteomes" id="UP000027746">
    <property type="component" value="Unassembled WGS sequence"/>
</dbReference>
<dbReference type="AlphaFoldDB" id="A0A073J265"/>
<organism evidence="2 3">
    <name type="scientific">Pseudosulfitobacter pseudonitzschiae</name>
    <dbReference type="NCBI Taxonomy" id="1402135"/>
    <lineage>
        <taxon>Bacteria</taxon>
        <taxon>Pseudomonadati</taxon>
        <taxon>Pseudomonadota</taxon>
        <taxon>Alphaproteobacteria</taxon>
        <taxon>Rhodobacterales</taxon>
        <taxon>Roseobacteraceae</taxon>
        <taxon>Pseudosulfitobacter</taxon>
    </lineage>
</organism>
<dbReference type="PROSITE" id="PS51257">
    <property type="entry name" value="PROKAR_LIPOPROTEIN"/>
    <property type="match status" value="1"/>
</dbReference>
<proteinExistence type="predicted"/>
<dbReference type="EMBL" id="JAMD01000003">
    <property type="protein sequence ID" value="KEJ96693.1"/>
    <property type="molecule type" value="Genomic_DNA"/>
</dbReference>
<feature type="signal peptide" evidence="1">
    <location>
        <begin position="1"/>
        <end position="17"/>
    </location>
</feature>
<keyword evidence="3" id="KW-1185">Reference proteome</keyword>
<feature type="chain" id="PRO_5041035574" description="Lipoprotein" evidence="1">
    <location>
        <begin position="18"/>
        <end position="199"/>
    </location>
</feature>
<evidence type="ECO:0008006" key="4">
    <source>
        <dbReference type="Google" id="ProtNLM"/>
    </source>
</evidence>